<reference evidence="2" key="1">
    <citation type="journal article" date="2022" name="Mol. Ecol. Resour.">
        <title>The genomes of chicory, endive, great burdock and yacon provide insights into Asteraceae palaeo-polyploidization history and plant inulin production.</title>
        <authorList>
            <person name="Fan W."/>
            <person name="Wang S."/>
            <person name="Wang H."/>
            <person name="Wang A."/>
            <person name="Jiang F."/>
            <person name="Liu H."/>
            <person name="Zhao H."/>
            <person name="Xu D."/>
            <person name="Zhang Y."/>
        </authorList>
    </citation>
    <scope>NUCLEOTIDE SEQUENCE [LARGE SCALE GENOMIC DNA]</scope>
    <source>
        <strain evidence="2">cv. Punajuju</strain>
    </source>
</reference>
<protein>
    <submittedName>
        <fullName evidence="1">Uncharacterized protein</fullName>
    </submittedName>
</protein>
<gene>
    <name evidence="1" type="ORF">L2E82_08611</name>
</gene>
<dbReference type="EMBL" id="CM042010">
    <property type="protein sequence ID" value="KAI3779103.1"/>
    <property type="molecule type" value="Genomic_DNA"/>
</dbReference>
<name>A0ACB9G7R7_CICIN</name>
<accession>A0ACB9G7R7</accession>
<evidence type="ECO:0000313" key="2">
    <source>
        <dbReference type="Proteomes" id="UP001055811"/>
    </source>
</evidence>
<dbReference type="Proteomes" id="UP001055811">
    <property type="component" value="Linkage Group LG02"/>
</dbReference>
<sequence length="177" mass="20188">MITIITIPTVNPRVRFSDEQISAILDEVFRTYDDFIDTDGLLRNYGDGAGDVNRDFEALALEMKPDDDNNNNNTNNELASSMPFEEASTSSVLKERVKSPEPQKQQRTTTWVASPNHDIIFDDTWKLVDDLEILIKRLKTTQMKDSKTKGEHSEVFFDPGWSKELGPSMEMNKQIIS</sequence>
<organism evidence="1 2">
    <name type="scientific">Cichorium intybus</name>
    <name type="common">Chicory</name>
    <dbReference type="NCBI Taxonomy" id="13427"/>
    <lineage>
        <taxon>Eukaryota</taxon>
        <taxon>Viridiplantae</taxon>
        <taxon>Streptophyta</taxon>
        <taxon>Embryophyta</taxon>
        <taxon>Tracheophyta</taxon>
        <taxon>Spermatophyta</taxon>
        <taxon>Magnoliopsida</taxon>
        <taxon>eudicotyledons</taxon>
        <taxon>Gunneridae</taxon>
        <taxon>Pentapetalae</taxon>
        <taxon>asterids</taxon>
        <taxon>campanulids</taxon>
        <taxon>Asterales</taxon>
        <taxon>Asteraceae</taxon>
        <taxon>Cichorioideae</taxon>
        <taxon>Cichorieae</taxon>
        <taxon>Cichoriinae</taxon>
        <taxon>Cichorium</taxon>
    </lineage>
</organism>
<evidence type="ECO:0000313" key="1">
    <source>
        <dbReference type="EMBL" id="KAI3779103.1"/>
    </source>
</evidence>
<reference evidence="1 2" key="2">
    <citation type="journal article" date="2022" name="Mol. Ecol. Resour.">
        <title>The genomes of chicory, endive, great burdock and yacon provide insights into Asteraceae paleo-polyploidization history and plant inulin production.</title>
        <authorList>
            <person name="Fan W."/>
            <person name="Wang S."/>
            <person name="Wang H."/>
            <person name="Wang A."/>
            <person name="Jiang F."/>
            <person name="Liu H."/>
            <person name="Zhao H."/>
            <person name="Xu D."/>
            <person name="Zhang Y."/>
        </authorList>
    </citation>
    <scope>NUCLEOTIDE SEQUENCE [LARGE SCALE GENOMIC DNA]</scope>
    <source>
        <strain evidence="2">cv. Punajuju</strain>
        <tissue evidence="1">Leaves</tissue>
    </source>
</reference>
<comment type="caution">
    <text evidence="1">The sequence shown here is derived from an EMBL/GenBank/DDBJ whole genome shotgun (WGS) entry which is preliminary data.</text>
</comment>
<keyword evidence="2" id="KW-1185">Reference proteome</keyword>
<proteinExistence type="predicted"/>